<name>V6LPV2_9EUKA</name>
<dbReference type="EMBL" id="AUWU02000004">
    <property type="protein sequence ID" value="KAH0574143.1"/>
    <property type="molecule type" value="Genomic_DNA"/>
</dbReference>
<proteinExistence type="predicted"/>
<organism evidence="1">
    <name type="scientific">Spironucleus salmonicida</name>
    <dbReference type="NCBI Taxonomy" id="348837"/>
    <lineage>
        <taxon>Eukaryota</taxon>
        <taxon>Metamonada</taxon>
        <taxon>Diplomonadida</taxon>
        <taxon>Hexamitidae</taxon>
        <taxon>Hexamitinae</taxon>
        <taxon>Spironucleus</taxon>
    </lineage>
</organism>
<protein>
    <submittedName>
        <fullName evidence="1">Uncharacterized protein</fullName>
    </submittedName>
</protein>
<evidence type="ECO:0000313" key="3">
    <source>
        <dbReference type="Proteomes" id="UP000018208"/>
    </source>
</evidence>
<sequence length="204" mass="23649">MPPDINQTLKDIIEESEDFSQDFSKEVYKLQNEHIDEKIESNIVNTVVNNLGSSVNSQETLVQRTDLLLNNISKDNLKQSIITQNQNKKYQKYSLQIMQNVKVAYVNQNIVESAYQVIVGLMATAESCFKGKKLGQYRQQVVLNSIIQYLSSDDTSKRIEVNDDFYILLKQYITFIFEKNKKKLLSIFNDIFEISKSCMQCFSK</sequence>
<dbReference type="EMBL" id="KI546079">
    <property type="protein sequence ID" value="EST46273.1"/>
    <property type="molecule type" value="Genomic_DNA"/>
</dbReference>
<gene>
    <name evidence="1" type="ORF">SS50377_13707</name>
    <name evidence="2" type="ORF">SS50377_24089</name>
</gene>
<accession>V6LPV2</accession>
<dbReference type="AlphaFoldDB" id="V6LPV2"/>
<keyword evidence="3" id="KW-1185">Reference proteome</keyword>
<dbReference type="VEuPathDB" id="GiardiaDB:SS50377_24089"/>
<reference evidence="2" key="2">
    <citation type="submission" date="2020-12" db="EMBL/GenBank/DDBJ databases">
        <title>New Spironucleus salmonicida genome in near-complete chromosomes.</title>
        <authorList>
            <person name="Xu F."/>
            <person name="Kurt Z."/>
            <person name="Jimenez-Gonzalez A."/>
            <person name="Astvaldsson A."/>
            <person name="Andersson J.O."/>
            <person name="Svard S.G."/>
        </authorList>
    </citation>
    <scope>NUCLEOTIDE SEQUENCE</scope>
    <source>
        <strain evidence="2">ATCC 50377</strain>
    </source>
</reference>
<evidence type="ECO:0000313" key="1">
    <source>
        <dbReference type="EMBL" id="EST46273.1"/>
    </source>
</evidence>
<evidence type="ECO:0000313" key="2">
    <source>
        <dbReference type="EMBL" id="KAH0574143.1"/>
    </source>
</evidence>
<dbReference type="Proteomes" id="UP000018208">
    <property type="component" value="Unassembled WGS sequence"/>
</dbReference>
<reference evidence="1 2" key="1">
    <citation type="journal article" date="2014" name="PLoS Genet.">
        <title>The Genome of Spironucleus salmonicida Highlights a Fish Pathogen Adapted to Fluctuating Environments.</title>
        <authorList>
            <person name="Xu F."/>
            <person name="Jerlstrom-Hultqvist J."/>
            <person name="Einarsson E."/>
            <person name="Astvaldsson A."/>
            <person name="Svard S.G."/>
            <person name="Andersson J.O."/>
        </authorList>
    </citation>
    <scope>NUCLEOTIDE SEQUENCE</scope>
    <source>
        <strain evidence="2">ATCC 50377</strain>
    </source>
</reference>